<organism evidence="7">
    <name type="scientific">Amblyomma triste</name>
    <name type="common">Neotropical tick</name>
    <dbReference type="NCBI Taxonomy" id="251400"/>
    <lineage>
        <taxon>Eukaryota</taxon>
        <taxon>Metazoa</taxon>
        <taxon>Ecdysozoa</taxon>
        <taxon>Arthropoda</taxon>
        <taxon>Chelicerata</taxon>
        <taxon>Arachnida</taxon>
        <taxon>Acari</taxon>
        <taxon>Parasitiformes</taxon>
        <taxon>Ixodida</taxon>
        <taxon>Ixodoidea</taxon>
        <taxon>Ixodidae</taxon>
        <taxon>Amblyomminae</taxon>
        <taxon>Amblyomma</taxon>
    </lineage>
</organism>
<keyword evidence="2" id="KW-0813">Transport</keyword>
<dbReference type="SUPFAM" id="SSF103473">
    <property type="entry name" value="MFS general substrate transporter"/>
    <property type="match status" value="1"/>
</dbReference>
<dbReference type="EMBL" id="GBBM01005747">
    <property type="protein sequence ID" value="JAC29671.1"/>
    <property type="molecule type" value="mRNA"/>
</dbReference>
<evidence type="ECO:0000256" key="2">
    <source>
        <dbReference type="ARBA" id="ARBA00022448"/>
    </source>
</evidence>
<evidence type="ECO:0000256" key="6">
    <source>
        <dbReference type="SAM" id="Phobius"/>
    </source>
</evidence>
<dbReference type="Gene3D" id="1.20.1250.20">
    <property type="entry name" value="MFS general substrate transporter like domains"/>
    <property type="match status" value="1"/>
</dbReference>
<feature type="transmembrane region" description="Helical" evidence="6">
    <location>
        <begin position="109"/>
        <end position="131"/>
    </location>
</feature>
<evidence type="ECO:0000256" key="1">
    <source>
        <dbReference type="ARBA" id="ARBA00004141"/>
    </source>
</evidence>
<feature type="transmembrane region" description="Helical" evidence="6">
    <location>
        <begin position="68"/>
        <end position="88"/>
    </location>
</feature>
<name>A0A023G622_AMBTT</name>
<evidence type="ECO:0000256" key="3">
    <source>
        <dbReference type="ARBA" id="ARBA00022692"/>
    </source>
</evidence>
<dbReference type="InterPro" id="IPR052983">
    <property type="entry name" value="MFS_Riboflavin_Transporter"/>
</dbReference>
<dbReference type="PANTHER" id="PTHR43385:SF1">
    <property type="entry name" value="RIBOFLAVIN TRANSPORTER RIBJ"/>
    <property type="match status" value="1"/>
</dbReference>
<keyword evidence="3 6" id="KW-0812">Transmembrane</keyword>
<reference evidence="7" key="1">
    <citation type="submission" date="2014-03" db="EMBL/GenBank/DDBJ databases">
        <title>The sialotranscriptome of Amblyomma triste, Amblyomma parvum and Amblyomma cajennense ticks, uncovered by 454-based RNA-seq.</title>
        <authorList>
            <person name="Garcia G.R."/>
            <person name="Gardinassi L.G."/>
            <person name="Ribeiro J.M."/>
            <person name="Anatriello E."/>
            <person name="Ferreira B.R."/>
            <person name="Moreira H.N."/>
            <person name="Mafra C."/>
            <person name="Olegario M.M."/>
            <person name="Szabo P.J."/>
            <person name="Miranda-Santos I.K."/>
            <person name="Maruyama S.R."/>
        </authorList>
    </citation>
    <scope>NUCLEOTIDE SEQUENCE</scope>
    <source>
        <strain evidence="7">Mato Grasso do Sul</strain>
        <tissue evidence="7">Salivary glands</tissue>
    </source>
</reference>
<proteinExistence type="evidence at transcript level"/>
<dbReference type="GO" id="GO:0016020">
    <property type="term" value="C:membrane"/>
    <property type="evidence" value="ECO:0007669"/>
    <property type="project" value="UniProtKB-SubCell"/>
</dbReference>
<evidence type="ECO:0000313" key="7">
    <source>
        <dbReference type="EMBL" id="JAC29671.1"/>
    </source>
</evidence>
<feature type="transmembrane region" description="Helical" evidence="6">
    <location>
        <begin position="143"/>
        <end position="161"/>
    </location>
</feature>
<dbReference type="PANTHER" id="PTHR43385">
    <property type="entry name" value="RIBOFLAVIN TRANSPORTER RIBJ"/>
    <property type="match status" value="1"/>
</dbReference>
<evidence type="ECO:0000256" key="5">
    <source>
        <dbReference type="ARBA" id="ARBA00023136"/>
    </source>
</evidence>
<sequence length="171" mass="18611">MATFLIILADVAKDRGVPPSRAVFLMNAFGAGDLVFRPLSGVVIDSKVLSLETVMFLGFLLQAIGYELFVWMTSLPTMVVCSVLIGISNGARCSLQAPALVKDFGIEPLALLMGGSRFLCGALLITRPFLFGYCRDHLGSYDLLLHMVSAANIAFFVAWVLKHFAARRSHL</sequence>
<protein>
    <submittedName>
        <fullName evidence="7">Putative monocarboxylate transporter ixodes scapularis monocarboxylate transporter</fullName>
    </submittedName>
</protein>
<dbReference type="InterPro" id="IPR036259">
    <property type="entry name" value="MFS_trans_sf"/>
</dbReference>
<keyword evidence="4 6" id="KW-1133">Transmembrane helix</keyword>
<accession>A0A023G622</accession>
<evidence type="ECO:0000256" key="4">
    <source>
        <dbReference type="ARBA" id="ARBA00022989"/>
    </source>
</evidence>
<keyword evidence="5 6" id="KW-0472">Membrane</keyword>
<dbReference type="AlphaFoldDB" id="A0A023G622"/>
<comment type="subcellular location">
    <subcellularLocation>
        <location evidence="1">Membrane</location>
        <topology evidence="1">Multi-pass membrane protein</topology>
    </subcellularLocation>
</comment>